<dbReference type="Proteomes" id="UP001209878">
    <property type="component" value="Unassembled WGS sequence"/>
</dbReference>
<dbReference type="GO" id="GO:0022857">
    <property type="term" value="F:transmembrane transporter activity"/>
    <property type="evidence" value="ECO:0007669"/>
    <property type="project" value="InterPro"/>
</dbReference>
<dbReference type="InterPro" id="IPR020846">
    <property type="entry name" value="MFS_dom"/>
</dbReference>
<feature type="region of interest" description="Disordered" evidence="6">
    <location>
        <begin position="496"/>
        <end position="535"/>
    </location>
</feature>
<gene>
    <name evidence="9" type="ORF">NP493_259g01027</name>
</gene>
<keyword evidence="2" id="KW-0813">Transport</keyword>
<evidence type="ECO:0000256" key="6">
    <source>
        <dbReference type="SAM" id="MobiDB-lite"/>
    </source>
</evidence>
<sequence>MPQKDNDRLFGAKASVSHDAPLARDFSSSNQQQTDSITPPSDGSTVSLLQKDSFSYNALDQNASLPPDVSTVAPFSLWNSSRRQKLLLLALALVDLTSNMSLSVLAPFFPDEAAKKGVSDTTSGFIFGVFALVQFITSPIFGKLMPVVGARFLLLAGQFFGGGCVLLFGTLDYIPTSDENTTLFTVMCFVVRGFAATGCTASNTASFVITANAFPNNVATVFGILEMATGLGLMIGPAVGGVLFQISGFALPFVTLGAFMMLSVPVCGLCLQQQQFGDLHRLATVPLASLLRVPAVFIVCLAVTLGALVWSVIEPILQPHLVVFDLSPLYLGLIFLLMAAFYAVSSPVWGYVADKLADATLMLVFGFAFSGLGLLILGPSPLFGFDPLYNELWLNVLALVLLGVAVSLAVIPTFVKIISAAKMAGLADDMTLYASTAGLWGSMCALGDFLGPTIGGVLFDIVGFAWTVTYVAIACFVMALLLCILWVFERTCRTSSHNTKHSMPNGLDSNIKSTGFTSERQQDSETTSLLSAYLT</sequence>
<feature type="compositionally biased region" description="Basic and acidic residues" evidence="6">
    <location>
        <begin position="1"/>
        <end position="10"/>
    </location>
</feature>
<dbReference type="Gene3D" id="1.20.1250.20">
    <property type="entry name" value="MFS general substrate transporter like domains"/>
    <property type="match status" value="2"/>
</dbReference>
<feature type="transmembrane region" description="Helical" evidence="7">
    <location>
        <begin position="333"/>
        <end position="352"/>
    </location>
</feature>
<feature type="compositionally biased region" description="Polar residues" evidence="6">
    <location>
        <begin position="26"/>
        <end position="45"/>
    </location>
</feature>
<feature type="region of interest" description="Disordered" evidence="6">
    <location>
        <begin position="1"/>
        <end position="45"/>
    </location>
</feature>
<keyword evidence="5 7" id="KW-0472">Membrane</keyword>
<feature type="transmembrane region" description="Helical" evidence="7">
    <location>
        <begin position="221"/>
        <end position="244"/>
    </location>
</feature>
<keyword evidence="10" id="KW-1185">Reference proteome</keyword>
<feature type="transmembrane region" description="Helical" evidence="7">
    <location>
        <begin position="291"/>
        <end position="313"/>
    </location>
</feature>
<evidence type="ECO:0000313" key="9">
    <source>
        <dbReference type="EMBL" id="KAK2184640.1"/>
    </source>
</evidence>
<protein>
    <recommendedName>
        <fullName evidence="8">Major facilitator superfamily (MFS) profile domain-containing protein</fullName>
    </recommendedName>
</protein>
<feature type="compositionally biased region" description="Polar residues" evidence="6">
    <location>
        <begin position="507"/>
        <end position="535"/>
    </location>
</feature>
<dbReference type="InterPro" id="IPR036259">
    <property type="entry name" value="MFS_trans_sf"/>
</dbReference>
<organism evidence="9 10">
    <name type="scientific">Ridgeia piscesae</name>
    <name type="common">Tubeworm</name>
    <dbReference type="NCBI Taxonomy" id="27915"/>
    <lineage>
        <taxon>Eukaryota</taxon>
        <taxon>Metazoa</taxon>
        <taxon>Spiralia</taxon>
        <taxon>Lophotrochozoa</taxon>
        <taxon>Annelida</taxon>
        <taxon>Polychaeta</taxon>
        <taxon>Sedentaria</taxon>
        <taxon>Canalipalpata</taxon>
        <taxon>Sabellida</taxon>
        <taxon>Siboglinidae</taxon>
        <taxon>Ridgeia</taxon>
    </lineage>
</organism>
<dbReference type="PROSITE" id="PS50850">
    <property type="entry name" value="MFS"/>
    <property type="match status" value="1"/>
</dbReference>
<evidence type="ECO:0000256" key="1">
    <source>
        <dbReference type="ARBA" id="ARBA00004141"/>
    </source>
</evidence>
<feature type="domain" description="Major facilitator superfamily (MFS) profile" evidence="8">
    <location>
        <begin position="87"/>
        <end position="491"/>
    </location>
</feature>
<evidence type="ECO:0000313" key="10">
    <source>
        <dbReference type="Proteomes" id="UP001209878"/>
    </source>
</evidence>
<dbReference type="PANTHER" id="PTHR23506">
    <property type="entry name" value="GH10249P"/>
    <property type="match status" value="1"/>
</dbReference>
<comment type="subcellular location">
    <subcellularLocation>
        <location evidence="1">Membrane</location>
        <topology evidence="1">Multi-pass membrane protein</topology>
    </subcellularLocation>
</comment>
<feature type="transmembrane region" description="Helical" evidence="7">
    <location>
        <begin position="86"/>
        <end position="109"/>
    </location>
</feature>
<feature type="transmembrane region" description="Helical" evidence="7">
    <location>
        <begin position="359"/>
        <end position="380"/>
    </location>
</feature>
<evidence type="ECO:0000259" key="8">
    <source>
        <dbReference type="PROSITE" id="PS50850"/>
    </source>
</evidence>
<feature type="transmembrane region" description="Helical" evidence="7">
    <location>
        <begin position="121"/>
        <end position="140"/>
    </location>
</feature>
<reference evidence="9" key="1">
    <citation type="journal article" date="2023" name="Mol. Biol. Evol.">
        <title>Third-Generation Sequencing Reveals the Adaptive Role of the Epigenome in Three Deep-Sea Polychaetes.</title>
        <authorList>
            <person name="Perez M."/>
            <person name="Aroh O."/>
            <person name="Sun Y."/>
            <person name="Lan Y."/>
            <person name="Juniper S.K."/>
            <person name="Young C.R."/>
            <person name="Angers B."/>
            <person name="Qian P.Y."/>
        </authorList>
    </citation>
    <scope>NUCLEOTIDE SEQUENCE</scope>
    <source>
        <strain evidence="9">R07B-5</strain>
    </source>
</reference>
<feature type="transmembrane region" description="Helical" evidence="7">
    <location>
        <begin position="250"/>
        <end position="271"/>
    </location>
</feature>
<keyword evidence="3 7" id="KW-0812">Transmembrane</keyword>
<dbReference type="SUPFAM" id="SSF103473">
    <property type="entry name" value="MFS general substrate transporter"/>
    <property type="match status" value="1"/>
</dbReference>
<evidence type="ECO:0000256" key="2">
    <source>
        <dbReference type="ARBA" id="ARBA00022448"/>
    </source>
</evidence>
<evidence type="ECO:0000256" key="4">
    <source>
        <dbReference type="ARBA" id="ARBA00022989"/>
    </source>
</evidence>
<keyword evidence="4 7" id="KW-1133">Transmembrane helix</keyword>
<dbReference type="InterPro" id="IPR011701">
    <property type="entry name" value="MFS"/>
</dbReference>
<comment type="caution">
    <text evidence="9">The sequence shown here is derived from an EMBL/GenBank/DDBJ whole genome shotgun (WGS) entry which is preliminary data.</text>
</comment>
<dbReference type="PANTHER" id="PTHR23506:SF28">
    <property type="entry name" value="MFS-TYPE TRANSPORTER SLC18B1-LIKE PROTEIN"/>
    <property type="match status" value="1"/>
</dbReference>
<feature type="transmembrane region" description="Helical" evidence="7">
    <location>
        <begin position="152"/>
        <end position="171"/>
    </location>
</feature>
<name>A0AAD9UCV8_RIDPI</name>
<feature type="transmembrane region" description="Helical" evidence="7">
    <location>
        <begin position="430"/>
        <end position="451"/>
    </location>
</feature>
<dbReference type="AlphaFoldDB" id="A0AAD9UCV8"/>
<dbReference type="GO" id="GO:0016020">
    <property type="term" value="C:membrane"/>
    <property type="evidence" value="ECO:0007669"/>
    <property type="project" value="UniProtKB-SubCell"/>
</dbReference>
<dbReference type="InterPro" id="IPR050930">
    <property type="entry name" value="MFS_Vesicular_Transporter"/>
</dbReference>
<evidence type="ECO:0000256" key="3">
    <source>
        <dbReference type="ARBA" id="ARBA00022692"/>
    </source>
</evidence>
<dbReference type="EMBL" id="JAODUO010000258">
    <property type="protein sequence ID" value="KAK2184640.1"/>
    <property type="molecule type" value="Genomic_DNA"/>
</dbReference>
<feature type="transmembrane region" description="Helical" evidence="7">
    <location>
        <begin position="463"/>
        <end position="488"/>
    </location>
</feature>
<proteinExistence type="predicted"/>
<feature type="transmembrane region" description="Helical" evidence="7">
    <location>
        <begin position="392"/>
        <end position="418"/>
    </location>
</feature>
<feature type="transmembrane region" description="Helical" evidence="7">
    <location>
        <begin position="183"/>
        <end position="209"/>
    </location>
</feature>
<accession>A0AAD9UCV8</accession>
<dbReference type="Pfam" id="PF07690">
    <property type="entry name" value="MFS_1"/>
    <property type="match status" value="1"/>
</dbReference>
<evidence type="ECO:0000256" key="5">
    <source>
        <dbReference type="ARBA" id="ARBA00023136"/>
    </source>
</evidence>
<evidence type="ECO:0000256" key="7">
    <source>
        <dbReference type="SAM" id="Phobius"/>
    </source>
</evidence>